<organism evidence="2 3">
    <name type="scientific">Aaosphaeria arxii CBS 175.79</name>
    <dbReference type="NCBI Taxonomy" id="1450172"/>
    <lineage>
        <taxon>Eukaryota</taxon>
        <taxon>Fungi</taxon>
        <taxon>Dikarya</taxon>
        <taxon>Ascomycota</taxon>
        <taxon>Pezizomycotina</taxon>
        <taxon>Dothideomycetes</taxon>
        <taxon>Pleosporomycetidae</taxon>
        <taxon>Pleosporales</taxon>
        <taxon>Pleosporales incertae sedis</taxon>
        <taxon>Aaosphaeria</taxon>
    </lineage>
</organism>
<dbReference type="AlphaFoldDB" id="A0A6A5XRV0"/>
<dbReference type="GeneID" id="54279103"/>
<feature type="region of interest" description="Disordered" evidence="1">
    <location>
        <begin position="58"/>
        <end position="121"/>
    </location>
</feature>
<reference evidence="2" key="1">
    <citation type="journal article" date="2020" name="Stud. Mycol.">
        <title>101 Dothideomycetes genomes: a test case for predicting lifestyles and emergence of pathogens.</title>
        <authorList>
            <person name="Haridas S."/>
            <person name="Albert R."/>
            <person name="Binder M."/>
            <person name="Bloem J."/>
            <person name="Labutti K."/>
            <person name="Salamov A."/>
            <person name="Andreopoulos B."/>
            <person name="Baker S."/>
            <person name="Barry K."/>
            <person name="Bills G."/>
            <person name="Bluhm B."/>
            <person name="Cannon C."/>
            <person name="Castanera R."/>
            <person name="Culley D."/>
            <person name="Daum C."/>
            <person name="Ezra D."/>
            <person name="Gonzalez J."/>
            <person name="Henrissat B."/>
            <person name="Kuo A."/>
            <person name="Liang C."/>
            <person name="Lipzen A."/>
            <person name="Lutzoni F."/>
            <person name="Magnuson J."/>
            <person name="Mondo S."/>
            <person name="Nolan M."/>
            <person name="Ohm R."/>
            <person name="Pangilinan J."/>
            <person name="Park H.-J."/>
            <person name="Ramirez L."/>
            <person name="Alfaro M."/>
            <person name="Sun H."/>
            <person name="Tritt A."/>
            <person name="Yoshinaga Y."/>
            <person name="Zwiers L.-H."/>
            <person name="Turgeon B."/>
            <person name="Goodwin S."/>
            <person name="Spatafora J."/>
            <person name="Crous P."/>
            <person name="Grigoriev I."/>
        </authorList>
    </citation>
    <scope>NUCLEOTIDE SEQUENCE</scope>
    <source>
        <strain evidence="2">CBS 175.79</strain>
    </source>
</reference>
<dbReference type="RefSeq" id="XP_033384357.1">
    <property type="nucleotide sequence ID" value="XM_033521706.1"/>
</dbReference>
<feature type="region of interest" description="Disordered" evidence="1">
    <location>
        <begin position="1"/>
        <end position="30"/>
    </location>
</feature>
<sequence>MSTRPENSHRYVYKNVDRSASQSTEVPLSPGLNEAFRWNDIAGFGGLFRDTKETYPPLIDLSEDEDGERSPLRRTSTLPKQAQCHQLPDRPCGPARIRSTPNPTTSHNHPSMRLNSEPYLRHEDVRRYLERRDRQPQSGNSVYTVSSEYHSAIGHPTYSVTEVTEDEEDIDTRRERRSFSVPTPVFTPRHTPPPASEGTDEREVEEYKEPTSPNPFSAYYPYNPDHGENAVGNFEKLFTARQ</sequence>
<name>A0A6A5XRV0_9PLEO</name>
<keyword evidence="3" id="KW-1185">Reference proteome</keyword>
<feature type="compositionally biased region" description="Polar residues" evidence="1">
    <location>
        <begin position="73"/>
        <end position="84"/>
    </location>
</feature>
<accession>A0A6A5XRV0</accession>
<feature type="region of interest" description="Disordered" evidence="1">
    <location>
        <begin position="162"/>
        <end position="224"/>
    </location>
</feature>
<dbReference type="EMBL" id="ML978069">
    <property type="protein sequence ID" value="KAF2016018.1"/>
    <property type="molecule type" value="Genomic_DNA"/>
</dbReference>
<dbReference type="Proteomes" id="UP000799778">
    <property type="component" value="Unassembled WGS sequence"/>
</dbReference>
<protein>
    <submittedName>
        <fullName evidence="2">Uncharacterized protein</fullName>
    </submittedName>
</protein>
<evidence type="ECO:0000313" key="2">
    <source>
        <dbReference type="EMBL" id="KAF2016018.1"/>
    </source>
</evidence>
<gene>
    <name evidence="2" type="ORF">BU24DRAFT_190199</name>
</gene>
<feature type="compositionally biased region" description="Polar residues" evidence="1">
    <location>
        <begin position="99"/>
        <end position="109"/>
    </location>
</feature>
<feature type="compositionally biased region" description="Basic and acidic residues" evidence="1">
    <location>
        <begin position="199"/>
        <end position="209"/>
    </location>
</feature>
<evidence type="ECO:0000256" key="1">
    <source>
        <dbReference type="SAM" id="MobiDB-lite"/>
    </source>
</evidence>
<proteinExistence type="predicted"/>
<evidence type="ECO:0000313" key="3">
    <source>
        <dbReference type="Proteomes" id="UP000799778"/>
    </source>
</evidence>